<keyword evidence="2" id="KW-1185">Reference proteome</keyword>
<dbReference type="EMBL" id="JAYFSO010000031">
    <property type="protein sequence ID" value="MEA5125961.1"/>
    <property type="molecule type" value="Genomic_DNA"/>
</dbReference>
<sequence length="75" mass="8669">MNITIEIASVPDRDGLVVELWRNNYLLGEVSKREDREECVLEIYPAINGEKIMFDLDIFISALDKAKKILNKMNN</sequence>
<organism evidence="1 2">
    <name type="scientific">Xanthomonas floridensis</name>
    <dbReference type="NCBI Taxonomy" id="1843580"/>
    <lineage>
        <taxon>Bacteria</taxon>
        <taxon>Pseudomonadati</taxon>
        <taxon>Pseudomonadota</taxon>
        <taxon>Gammaproteobacteria</taxon>
        <taxon>Lysobacterales</taxon>
        <taxon>Lysobacteraceae</taxon>
        <taxon>Xanthomonas</taxon>
    </lineage>
</organism>
<dbReference type="RefSeq" id="WP_153041894.1">
    <property type="nucleotide sequence ID" value="NZ_JAYFSN010000032.1"/>
</dbReference>
<dbReference type="Proteomes" id="UP001303614">
    <property type="component" value="Unassembled WGS sequence"/>
</dbReference>
<gene>
    <name evidence="1" type="ORF">VB146_19325</name>
</gene>
<accession>A0ABU5Q2C0</accession>
<comment type="caution">
    <text evidence="1">The sequence shown here is derived from an EMBL/GenBank/DDBJ whole genome shotgun (WGS) entry which is preliminary data.</text>
</comment>
<name>A0ABU5Q2C0_9XANT</name>
<reference evidence="1 2" key="1">
    <citation type="submission" date="2023-12" db="EMBL/GenBank/DDBJ databases">
        <title>Genome sequencing of Xanthomonas floridensis.</title>
        <authorList>
            <person name="Greer S."/>
            <person name="Harrison J."/>
            <person name="Grant M."/>
            <person name="Vicente J."/>
            <person name="Studholme D."/>
        </authorList>
    </citation>
    <scope>NUCLEOTIDE SEQUENCE [LARGE SCALE GENOMIC DNA]</scope>
    <source>
        <strain evidence="1 2">WHRI 8848</strain>
    </source>
</reference>
<evidence type="ECO:0000313" key="2">
    <source>
        <dbReference type="Proteomes" id="UP001303614"/>
    </source>
</evidence>
<proteinExistence type="predicted"/>
<protein>
    <submittedName>
        <fullName evidence="1">Uncharacterized protein</fullName>
    </submittedName>
</protein>
<evidence type="ECO:0000313" key="1">
    <source>
        <dbReference type="EMBL" id="MEA5125961.1"/>
    </source>
</evidence>